<dbReference type="Proteomes" id="UP000274504">
    <property type="component" value="Unassembled WGS sequence"/>
</dbReference>
<protein>
    <submittedName>
        <fullName evidence="1 3">Uncharacterized protein</fullName>
    </submittedName>
</protein>
<name>A0A0R3SJL0_HYMDI</name>
<dbReference type="EMBL" id="UYSG01002371">
    <property type="protein sequence ID" value="VDL57441.1"/>
    <property type="molecule type" value="Genomic_DNA"/>
</dbReference>
<reference evidence="1 2" key="2">
    <citation type="submission" date="2018-11" db="EMBL/GenBank/DDBJ databases">
        <authorList>
            <consortium name="Pathogen Informatics"/>
        </authorList>
    </citation>
    <scope>NUCLEOTIDE SEQUENCE [LARGE SCALE GENOMIC DNA]</scope>
</reference>
<organism evidence="3">
    <name type="scientific">Hymenolepis diminuta</name>
    <name type="common">Rat tapeworm</name>
    <dbReference type="NCBI Taxonomy" id="6216"/>
    <lineage>
        <taxon>Eukaryota</taxon>
        <taxon>Metazoa</taxon>
        <taxon>Spiralia</taxon>
        <taxon>Lophotrochozoa</taxon>
        <taxon>Platyhelminthes</taxon>
        <taxon>Cestoda</taxon>
        <taxon>Eucestoda</taxon>
        <taxon>Cyclophyllidea</taxon>
        <taxon>Hymenolepididae</taxon>
        <taxon>Hymenolepis</taxon>
    </lineage>
</organism>
<reference evidence="3" key="1">
    <citation type="submission" date="2017-02" db="UniProtKB">
        <authorList>
            <consortium name="WormBaseParasite"/>
        </authorList>
    </citation>
    <scope>IDENTIFICATION</scope>
</reference>
<dbReference type="AlphaFoldDB" id="A0A0R3SJL0"/>
<dbReference type="WBParaSite" id="HDID_0000512501-mRNA-1">
    <property type="protein sequence ID" value="HDID_0000512501-mRNA-1"/>
    <property type="gene ID" value="HDID_0000512501"/>
</dbReference>
<evidence type="ECO:0000313" key="1">
    <source>
        <dbReference type="EMBL" id="VDL57441.1"/>
    </source>
</evidence>
<proteinExistence type="predicted"/>
<gene>
    <name evidence="1" type="ORF">HDID_LOCUS5123</name>
</gene>
<sequence>MIEDRSLGAAVNIPDSGVLVIGGRKEMDYLSAPQSCYRGGQVKEEVKEERNGNGVTSLLCIMINVVFRSLFISKGESTLLAVESTWTRWREETTHNPQSVSDLGR</sequence>
<accession>A0A0R3SJL0</accession>
<evidence type="ECO:0000313" key="3">
    <source>
        <dbReference type="WBParaSite" id="HDID_0000512501-mRNA-1"/>
    </source>
</evidence>
<evidence type="ECO:0000313" key="2">
    <source>
        <dbReference type="Proteomes" id="UP000274504"/>
    </source>
</evidence>